<feature type="domain" description="Pterin-binding" evidence="9">
    <location>
        <begin position="17"/>
        <end position="264"/>
    </location>
</feature>
<dbReference type="PROSITE" id="PS50972">
    <property type="entry name" value="PTERIN_BINDING"/>
    <property type="match status" value="1"/>
</dbReference>
<keyword evidence="6" id="KW-0479">Metal-binding</keyword>
<keyword evidence="7" id="KW-0460">Magnesium</keyword>
<protein>
    <recommendedName>
        <fullName evidence="4">dihydropteroate synthase</fullName>
        <ecNumber evidence="4">2.5.1.15</ecNumber>
    </recommendedName>
</protein>
<evidence type="ECO:0000313" key="11">
    <source>
        <dbReference type="Proteomes" id="UP000027153"/>
    </source>
</evidence>
<proteinExistence type="predicted"/>
<dbReference type="PATRIC" id="fig|1392998.3.peg.2037"/>
<comment type="caution">
    <text evidence="10">The sequence shown here is derived from an EMBL/GenBank/DDBJ whole genome shotgun (WGS) entry which is preliminary data.</text>
</comment>
<keyword evidence="11" id="KW-1185">Reference proteome</keyword>
<dbReference type="Pfam" id="PF00809">
    <property type="entry name" value="Pterin_bind"/>
    <property type="match status" value="1"/>
</dbReference>
<dbReference type="PANTHER" id="PTHR20941:SF1">
    <property type="entry name" value="FOLIC ACID SYNTHESIS PROTEIN FOL1"/>
    <property type="match status" value="1"/>
</dbReference>
<name>A0A062V3S3_9EURY</name>
<comment type="cofactor">
    <cofactor evidence="2">
        <name>Mg(2+)</name>
        <dbReference type="ChEBI" id="CHEBI:18420"/>
    </cofactor>
</comment>
<organism evidence="10 11">
    <name type="scientific">Candidatus Methanoperedens nitratireducens</name>
    <dbReference type="NCBI Taxonomy" id="1392998"/>
    <lineage>
        <taxon>Archaea</taxon>
        <taxon>Methanobacteriati</taxon>
        <taxon>Methanobacteriota</taxon>
        <taxon>Stenosarchaea group</taxon>
        <taxon>Methanomicrobia</taxon>
        <taxon>Methanosarcinales</taxon>
        <taxon>ANME-2 cluster</taxon>
        <taxon>Candidatus Methanoperedentaceae</taxon>
        <taxon>Candidatus Methanoperedens</taxon>
    </lineage>
</organism>
<dbReference type="InterPro" id="IPR000489">
    <property type="entry name" value="Pterin-binding_dom"/>
</dbReference>
<evidence type="ECO:0000256" key="8">
    <source>
        <dbReference type="ARBA" id="ARBA00022909"/>
    </source>
</evidence>
<evidence type="ECO:0000256" key="5">
    <source>
        <dbReference type="ARBA" id="ARBA00022679"/>
    </source>
</evidence>
<dbReference type="AlphaFoldDB" id="A0A062V3S3"/>
<evidence type="ECO:0000256" key="3">
    <source>
        <dbReference type="ARBA" id="ARBA00004763"/>
    </source>
</evidence>
<sequence length="406" mass="44523">MIEKTIAGLKIGDAQPVRIMGVINLSRESFYKGSVVQADSILDAALRMIDEGADLIDVGARSTWPQARRISKEEERLHLIPAIKHLSDIRVPISVDTMFSDIADEALDAGADIINDVSGFTADTAMADVAEKYSCPVILMASNKLPGDPAGMDAVMDSLGRIISHAEGKGVDPDNIIIDPAIGRWTAQKLPMYDYETIDNLKRLRVFEKPILAAISRKSFIGDVLNKPASERLYGSLAATAIAVRNGAHIIRTHDVAPTVDAVKVAQAARARIPAVRSDDFEAELLYIKDQDDSERAMRSIGVTGSGSHVMKNKTVLYNILLRNVTTTEALIIKQEMLARGGDAALPRGAVSHEVDKVNLIIIGTRLQIERLIKKIKHQVRNLPLIADMLAELIYKKDDTIFRYSR</sequence>
<dbReference type="InterPro" id="IPR006390">
    <property type="entry name" value="DHP_synth_dom"/>
</dbReference>
<comment type="pathway">
    <text evidence="3">Cofactor biosynthesis; tetrahydrofolate biosynthesis; 7,8-dihydrofolate from 2-amino-4-hydroxy-6-hydroxymethyl-7,8-dihydropteridine diphosphate and 4-aminobenzoate: step 1/2.</text>
</comment>
<dbReference type="CDD" id="cd00739">
    <property type="entry name" value="DHPS"/>
    <property type="match status" value="1"/>
</dbReference>
<evidence type="ECO:0000256" key="2">
    <source>
        <dbReference type="ARBA" id="ARBA00001946"/>
    </source>
</evidence>
<dbReference type="EC" id="2.5.1.15" evidence="4"/>
<dbReference type="GO" id="GO:0046654">
    <property type="term" value="P:tetrahydrofolate biosynthetic process"/>
    <property type="evidence" value="ECO:0007669"/>
    <property type="project" value="TreeGrafter"/>
</dbReference>
<comment type="catalytic activity">
    <reaction evidence="1">
        <text>(7,8-dihydropterin-6-yl)methyl diphosphate + 4-aminobenzoate = 7,8-dihydropteroate + diphosphate</text>
        <dbReference type="Rhea" id="RHEA:19949"/>
        <dbReference type="ChEBI" id="CHEBI:17836"/>
        <dbReference type="ChEBI" id="CHEBI:17839"/>
        <dbReference type="ChEBI" id="CHEBI:33019"/>
        <dbReference type="ChEBI" id="CHEBI:72950"/>
        <dbReference type="EC" id="2.5.1.15"/>
    </reaction>
</comment>
<dbReference type="PROSITE" id="PS00793">
    <property type="entry name" value="DHPS_2"/>
    <property type="match status" value="1"/>
</dbReference>
<dbReference type="InterPro" id="IPR045031">
    <property type="entry name" value="DHP_synth-like"/>
</dbReference>
<dbReference type="InterPro" id="IPR011005">
    <property type="entry name" value="Dihydropteroate_synth-like_sf"/>
</dbReference>
<evidence type="ECO:0000256" key="6">
    <source>
        <dbReference type="ARBA" id="ARBA00022723"/>
    </source>
</evidence>
<keyword evidence="5 10" id="KW-0808">Transferase</keyword>
<dbReference type="Proteomes" id="UP000027153">
    <property type="component" value="Unassembled WGS sequence"/>
</dbReference>
<evidence type="ECO:0000256" key="4">
    <source>
        <dbReference type="ARBA" id="ARBA00012458"/>
    </source>
</evidence>
<dbReference type="Gene3D" id="3.20.20.20">
    <property type="entry name" value="Dihydropteroate synthase-like"/>
    <property type="match status" value="1"/>
</dbReference>
<reference evidence="10 11" key="1">
    <citation type="journal article" date="2013" name="Nature">
        <title>Anaerobic oxidation of methane coupled to nitrate reduction in a novel archaeal lineage.</title>
        <authorList>
            <person name="Haroon M.F."/>
            <person name="Hu S."/>
            <person name="Shi Y."/>
            <person name="Imelfort M."/>
            <person name="Keller J."/>
            <person name="Hugenholtz P."/>
            <person name="Yuan Z."/>
            <person name="Tyson G.W."/>
        </authorList>
    </citation>
    <scope>NUCLEOTIDE SEQUENCE [LARGE SCALE GENOMIC DNA]</scope>
    <source>
        <strain evidence="10 11">ANME-2d</strain>
    </source>
</reference>
<dbReference type="EMBL" id="JMIY01000004">
    <property type="protein sequence ID" value="KCZ71977.1"/>
    <property type="molecule type" value="Genomic_DNA"/>
</dbReference>
<evidence type="ECO:0000256" key="1">
    <source>
        <dbReference type="ARBA" id="ARBA00000012"/>
    </source>
</evidence>
<dbReference type="PANTHER" id="PTHR20941">
    <property type="entry name" value="FOLATE SYNTHESIS PROTEINS"/>
    <property type="match status" value="1"/>
</dbReference>
<evidence type="ECO:0000259" key="9">
    <source>
        <dbReference type="PROSITE" id="PS50972"/>
    </source>
</evidence>
<dbReference type="SUPFAM" id="SSF51717">
    <property type="entry name" value="Dihydropteroate synthetase-like"/>
    <property type="match status" value="1"/>
</dbReference>
<evidence type="ECO:0000313" key="10">
    <source>
        <dbReference type="EMBL" id="KCZ71977.1"/>
    </source>
</evidence>
<dbReference type="NCBIfam" id="TIGR01496">
    <property type="entry name" value="DHPS"/>
    <property type="match status" value="1"/>
</dbReference>
<dbReference type="RefSeq" id="WP_241763345.1">
    <property type="nucleotide sequence ID" value="NZ_JMIY01000004.1"/>
</dbReference>
<dbReference type="GO" id="GO:0046656">
    <property type="term" value="P:folic acid biosynthetic process"/>
    <property type="evidence" value="ECO:0007669"/>
    <property type="project" value="UniProtKB-KW"/>
</dbReference>
<keyword evidence="8" id="KW-0289">Folate biosynthesis</keyword>
<dbReference type="GO" id="GO:0004156">
    <property type="term" value="F:dihydropteroate synthase activity"/>
    <property type="evidence" value="ECO:0007669"/>
    <property type="project" value="UniProtKB-EC"/>
</dbReference>
<dbReference type="GO" id="GO:0046872">
    <property type="term" value="F:metal ion binding"/>
    <property type="evidence" value="ECO:0007669"/>
    <property type="project" value="UniProtKB-KW"/>
</dbReference>
<gene>
    <name evidence="10" type="ORF">ANME2D_02034</name>
</gene>
<evidence type="ECO:0000256" key="7">
    <source>
        <dbReference type="ARBA" id="ARBA00022842"/>
    </source>
</evidence>
<accession>A0A062V3S3</accession>